<proteinExistence type="predicted"/>
<organism evidence="2 3">
    <name type="scientific">Lactobacillus delbrueckii</name>
    <dbReference type="NCBI Taxonomy" id="1584"/>
    <lineage>
        <taxon>Bacteria</taxon>
        <taxon>Bacillati</taxon>
        <taxon>Bacillota</taxon>
        <taxon>Bacilli</taxon>
        <taxon>Lactobacillales</taxon>
        <taxon>Lactobacillaceae</taxon>
        <taxon>Lactobacillus</taxon>
    </lineage>
</organism>
<dbReference type="EMBL" id="JAQIEY010000040">
    <property type="protein sequence ID" value="MDA3768577.1"/>
    <property type="molecule type" value="Genomic_DNA"/>
</dbReference>
<dbReference type="EMBL" id="SETJ01000086">
    <property type="protein sequence ID" value="RZM15388.1"/>
    <property type="molecule type" value="Genomic_DNA"/>
</dbReference>
<reference evidence="1" key="2">
    <citation type="submission" date="2023-01" db="EMBL/GenBank/DDBJ databases">
        <title>Sequencing of the bacterial strains from artisanal fermented milk Matsoni.</title>
        <authorList>
            <person name="Rozman V."/>
            <person name="Accetto T."/>
            <person name="Bogovic Matijasic B."/>
        </authorList>
    </citation>
    <scope>NUCLEOTIDE SEQUENCE</scope>
    <source>
        <strain evidence="1">Lbl333</strain>
    </source>
</reference>
<comment type="caution">
    <text evidence="2">The sequence shown here is derived from an EMBL/GenBank/DDBJ whole genome shotgun (WGS) entry which is preliminary data.</text>
</comment>
<gene>
    <name evidence="2" type="ORF">LDELB18P1_1871</name>
    <name evidence="1" type="ORF">PF586_09065</name>
</gene>
<evidence type="ECO:0000313" key="3">
    <source>
        <dbReference type="Proteomes" id="UP000292818"/>
    </source>
</evidence>
<dbReference type="GeneID" id="69669595"/>
<dbReference type="Proteomes" id="UP000292818">
    <property type="component" value="Unassembled WGS sequence"/>
</dbReference>
<reference evidence="2 3" key="1">
    <citation type="submission" date="2019-01" db="EMBL/GenBank/DDBJ databases">
        <title>Colonization of the human gut by bovine bacteria present in Parmesan cheese.</title>
        <authorList>
            <person name="Lugli G.A."/>
            <person name="Milani C."/>
        </authorList>
    </citation>
    <scope>NUCLEOTIDE SEQUENCE [LARGE SCALE GENOMIC DNA]</scope>
    <source>
        <strain evidence="2 3">LDELB18P1</strain>
    </source>
</reference>
<evidence type="ECO:0000313" key="1">
    <source>
        <dbReference type="EMBL" id="MDA3768577.1"/>
    </source>
</evidence>
<dbReference type="AlphaFoldDB" id="A0A4Q7DU15"/>
<dbReference type="RefSeq" id="WP_002878290.1">
    <property type="nucleotide sequence ID" value="NZ_BNHP01000021.1"/>
</dbReference>
<accession>A0A4Q7DU15</accession>
<evidence type="ECO:0000313" key="2">
    <source>
        <dbReference type="EMBL" id="RZM15388.1"/>
    </source>
</evidence>
<protein>
    <submittedName>
        <fullName evidence="2">AbrB family toxin-antitoxin system antitoxin</fullName>
    </submittedName>
</protein>
<sequence length="51" mass="6123">MMFIHEETGYDLWSDPAYDYLDYEELLTEEYKDLGYNPRNVKAVGKEIELD</sequence>
<dbReference type="Proteomes" id="UP001210502">
    <property type="component" value="Unassembled WGS sequence"/>
</dbReference>
<name>A0A4Q7DU15_9LACO</name>